<gene>
    <name evidence="2" type="ORF">GCM10008938_12910</name>
</gene>
<dbReference type="Proteomes" id="UP000632222">
    <property type="component" value="Unassembled WGS sequence"/>
</dbReference>
<reference evidence="3" key="1">
    <citation type="journal article" date="2019" name="Int. J. Syst. Evol. Microbiol.">
        <title>The Global Catalogue of Microorganisms (GCM) 10K type strain sequencing project: providing services to taxonomists for standard genome sequencing and annotation.</title>
        <authorList>
            <consortium name="The Broad Institute Genomics Platform"/>
            <consortium name="The Broad Institute Genome Sequencing Center for Infectious Disease"/>
            <person name="Wu L."/>
            <person name="Ma J."/>
        </authorList>
    </citation>
    <scope>NUCLEOTIDE SEQUENCE [LARGE SCALE GENOMIC DNA]</scope>
    <source>
        <strain evidence="3">JCM 14370</strain>
    </source>
</reference>
<proteinExistence type="predicted"/>
<keyword evidence="3" id="KW-1185">Reference proteome</keyword>
<name>A0ABQ2CYZ3_9DEIO</name>
<dbReference type="EMBL" id="BMOD01000003">
    <property type="protein sequence ID" value="GGJ28261.1"/>
    <property type="molecule type" value="Genomic_DNA"/>
</dbReference>
<protein>
    <submittedName>
        <fullName evidence="2">Uncharacterized protein</fullName>
    </submittedName>
</protein>
<dbReference type="RefSeq" id="WP_189001559.1">
    <property type="nucleotide sequence ID" value="NZ_BMOD01000003.1"/>
</dbReference>
<evidence type="ECO:0000256" key="1">
    <source>
        <dbReference type="SAM" id="Phobius"/>
    </source>
</evidence>
<organism evidence="2 3">
    <name type="scientific">Deinococcus roseus</name>
    <dbReference type="NCBI Taxonomy" id="392414"/>
    <lineage>
        <taxon>Bacteria</taxon>
        <taxon>Thermotogati</taxon>
        <taxon>Deinococcota</taxon>
        <taxon>Deinococci</taxon>
        <taxon>Deinococcales</taxon>
        <taxon>Deinococcaceae</taxon>
        <taxon>Deinococcus</taxon>
    </lineage>
</organism>
<sequence>MLFILSLIAGLIIGSSFLIVVLLMDRSLKTPQLNFDDLQDAPPFSLNPSA</sequence>
<accession>A0ABQ2CYZ3</accession>
<feature type="transmembrane region" description="Helical" evidence="1">
    <location>
        <begin position="6"/>
        <end position="24"/>
    </location>
</feature>
<keyword evidence="1" id="KW-0472">Membrane</keyword>
<keyword evidence="1" id="KW-1133">Transmembrane helix</keyword>
<evidence type="ECO:0000313" key="2">
    <source>
        <dbReference type="EMBL" id="GGJ28261.1"/>
    </source>
</evidence>
<comment type="caution">
    <text evidence="2">The sequence shown here is derived from an EMBL/GenBank/DDBJ whole genome shotgun (WGS) entry which is preliminary data.</text>
</comment>
<evidence type="ECO:0000313" key="3">
    <source>
        <dbReference type="Proteomes" id="UP000632222"/>
    </source>
</evidence>
<keyword evidence="1" id="KW-0812">Transmembrane</keyword>